<organism evidence="3 5">
    <name type="scientific">Durusdinium trenchii</name>
    <dbReference type="NCBI Taxonomy" id="1381693"/>
    <lineage>
        <taxon>Eukaryota</taxon>
        <taxon>Sar</taxon>
        <taxon>Alveolata</taxon>
        <taxon>Dinophyceae</taxon>
        <taxon>Suessiales</taxon>
        <taxon>Symbiodiniaceae</taxon>
        <taxon>Durusdinium</taxon>
    </lineage>
</organism>
<keyword evidence="5" id="KW-1185">Reference proteome</keyword>
<dbReference type="EMBL" id="CAXAMN010023583">
    <property type="protein sequence ID" value="CAK9078508.1"/>
    <property type="molecule type" value="Genomic_DNA"/>
</dbReference>
<accession>A0ABP0P1V7</accession>
<comment type="similarity">
    <text evidence="1">Belongs to the glycosyltransferase 47 family.</text>
</comment>
<feature type="domain" description="Exostosin GT47" evidence="2">
    <location>
        <begin position="30"/>
        <end position="322"/>
    </location>
</feature>
<evidence type="ECO:0000313" key="4">
    <source>
        <dbReference type="EMBL" id="CAK9078508.1"/>
    </source>
</evidence>
<dbReference type="Pfam" id="PF03016">
    <property type="entry name" value="Exostosin_GT47"/>
    <property type="match status" value="1"/>
</dbReference>
<evidence type="ECO:0000256" key="1">
    <source>
        <dbReference type="ARBA" id="ARBA00010271"/>
    </source>
</evidence>
<dbReference type="Proteomes" id="UP001642484">
    <property type="component" value="Unassembled WGS sequence"/>
</dbReference>
<name>A0ABP0P1V7_9DINO</name>
<dbReference type="PANTHER" id="PTHR11062">
    <property type="entry name" value="EXOSTOSIN HEPARAN SULFATE GLYCOSYLTRANSFERASE -RELATED"/>
    <property type="match status" value="1"/>
</dbReference>
<evidence type="ECO:0000259" key="2">
    <source>
        <dbReference type="Pfam" id="PF03016"/>
    </source>
</evidence>
<comment type="caution">
    <text evidence="3">The sequence shown here is derived from an EMBL/GenBank/DDBJ whole genome shotgun (WGS) entry which is preliminary data.</text>
</comment>
<evidence type="ECO:0000313" key="3">
    <source>
        <dbReference type="EMBL" id="CAK9069638.1"/>
    </source>
</evidence>
<evidence type="ECO:0000313" key="5">
    <source>
        <dbReference type="Proteomes" id="UP001642484"/>
    </source>
</evidence>
<dbReference type="InterPro" id="IPR004263">
    <property type="entry name" value="Exostosin"/>
</dbReference>
<gene>
    <name evidence="3" type="ORF">CCMP2556_LOCUS34241</name>
    <name evidence="4" type="ORF">CCMP2556_LOCUS38700</name>
</gene>
<dbReference type="InterPro" id="IPR040911">
    <property type="entry name" value="Exostosin_GT47"/>
</dbReference>
<proteinExistence type="inferred from homology"/>
<protein>
    <recommendedName>
        <fullName evidence="2">Exostosin GT47 domain-containing protein</fullName>
    </recommendedName>
</protein>
<sequence length="433" mass="49932">MELQENAIHERRRWMMPQLDLRYNSSIGTVHEFAASKYFVRMMMTHPWRTRDPSLAEIFIIPADVEPVYLEASGPCSAQHYQQHLWASLDAVFEKPYVRVRQGADHFWMMSSNDPERMIEKHAPALAEHLRSLNHLHFMSVGVIELFPLRSLMALPVVGERDSFVLNGTRRKRAWRCSMPVPFVHSFPFSNQGSAFVSFQVWMRRKFLFYHQFSGFYQDDYSRLLRVQALKIPSVARSSDSVWVGDRFVESEELARGFRSSRFCFAIAGRRGGPTRKFYDAVANACIPVVVSDQWPFSFAPFPHHVRHEDYAVFIPEERWLKDLTGVIRQLEGMPLRELAARYRALREVAPLLVYDRPDSHALGAVLLWELQKNCGAGAPRDEQRYPVDVPLSRPKPNKPVNGTAVAAHLLSQSGPHALVWRKDPKLAMRYVG</sequence>
<dbReference type="EMBL" id="CAXAMN010022472">
    <property type="protein sequence ID" value="CAK9069638.1"/>
    <property type="molecule type" value="Genomic_DNA"/>
</dbReference>
<reference evidence="3 5" key="1">
    <citation type="submission" date="2024-02" db="EMBL/GenBank/DDBJ databases">
        <authorList>
            <person name="Chen Y."/>
            <person name="Shah S."/>
            <person name="Dougan E. K."/>
            <person name="Thang M."/>
            <person name="Chan C."/>
        </authorList>
    </citation>
    <scope>NUCLEOTIDE SEQUENCE [LARGE SCALE GENOMIC DNA]</scope>
</reference>